<dbReference type="Pfam" id="PF02687">
    <property type="entry name" value="FtsX"/>
    <property type="match status" value="1"/>
</dbReference>
<evidence type="ECO:0000259" key="9">
    <source>
        <dbReference type="Pfam" id="PF12704"/>
    </source>
</evidence>
<evidence type="ECO:0000256" key="4">
    <source>
        <dbReference type="ARBA" id="ARBA00022989"/>
    </source>
</evidence>
<evidence type="ECO:0000256" key="6">
    <source>
        <dbReference type="ARBA" id="ARBA00038076"/>
    </source>
</evidence>
<evidence type="ECO:0000256" key="5">
    <source>
        <dbReference type="ARBA" id="ARBA00023136"/>
    </source>
</evidence>
<evidence type="ECO:0000256" key="7">
    <source>
        <dbReference type="SAM" id="Phobius"/>
    </source>
</evidence>
<keyword evidence="3 7" id="KW-0812">Transmembrane</keyword>
<organism evidence="10 11">
    <name type="scientific">Cellvibrio polysaccharolyticus</name>
    <dbReference type="NCBI Taxonomy" id="2082724"/>
    <lineage>
        <taxon>Bacteria</taxon>
        <taxon>Pseudomonadati</taxon>
        <taxon>Pseudomonadota</taxon>
        <taxon>Gammaproteobacteria</taxon>
        <taxon>Cellvibrionales</taxon>
        <taxon>Cellvibrionaceae</taxon>
        <taxon>Cellvibrio</taxon>
    </lineage>
</organism>
<comment type="subcellular location">
    <subcellularLocation>
        <location evidence="1">Cell membrane</location>
        <topology evidence="1">Multi-pass membrane protein</topology>
    </subcellularLocation>
</comment>
<dbReference type="GO" id="GO:0005886">
    <property type="term" value="C:plasma membrane"/>
    <property type="evidence" value="ECO:0007669"/>
    <property type="project" value="UniProtKB-SubCell"/>
</dbReference>
<evidence type="ECO:0000259" key="8">
    <source>
        <dbReference type="Pfam" id="PF02687"/>
    </source>
</evidence>
<accession>A0A928YS58</accession>
<dbReference type="Proteomes" id="UP000652567">
    <property type="component" value="Unassembled WGS sequence"/>
</dbReference>
<dbReference type="PANTHER" id="PTHR30572:SF4">
    <property type="entry name" value="ABC TRANSPORTER PERMEASE YTRF"/>
    <property type="match status" value="1"/>
</dbReference>
<comment type="similarity">
    <text evidence="6">Belongs to the ABC-4 integral membrane protein family.</text>
</comment>
<feature type="transmembrane region" description="Helical" evidence="7">
    <location>
        <begin position="321"/>
        <end position="354"/>
    </location>
</feature>
<dbReference type="Pfam" id="PF12704">
    <property type="entry name" value="MacB_PCD"/>
    <property type="match status" value="1"/>
</dbReference>
<feature type="transmembrane region" description="Helical" evidence="7">
    <location>
        <begin position="20"/>
        <end position="39"/>
    </location>
</feature>
<feature type="domain" description="MacB-like periplasmic core" evidence="9">
    <location>
        <begin position="18"/>
        <end position="241"/>
    </location>
</feature>
<proteinExistence type="inferred from homology"/>
<reference evidence="10" key="1">
    <citation type="submission" date="2018-07" db="EMBL/GenBank/DDBJ databases">
        <title>Genome assembly of strain Ka43.</title>
        <authorList>
            <person name="Kukolya J."/>
            <person name="Nagy I."/>
            <person name="Horvath B."/>
            <person name="Toth A."/>
        </authorList>
    </citation>
    <scope>NUCLEOTIDE SEQUENCE</scope>
    <source>
        <strain evidence="10">KB43</strain>
    </source>
</reference>
<sequence length="411" mass="44726">MDSLQEILFTLRKNKLRTALTAFGVFWGILMLILLLGAGRGMQNGVMNSFGNEALDSIIIFGGTTAVAWQGMAPGRRIGFREGDIAAIEQQIKGIDYISGENSFGSGTLVYGEKTGSFDVLGIDDQYFNVRDKVPYTHGRKMNALDEADNRKVVVIGKAIVDRLFEPGVDPVGEQIRVNDITVRVVGVYYDKGNNGRNSERLFMPYSTFKKIFGGGDRVNVIWVKPQNNVDGFALEKEIVALLKRRHQVAEEDRRAINSFNMAEPAKMLNGLFFGINAFIWFVGLGTLTAGIVGISNIMIITVKERTREIGIRKALGATPFTIVSTLLIESVLVTAVAGYTGLVLGIGLIELVSWGLQTSGAQLDFFDKPEVDFATAVTAVILLVVVGALAGLVPAIKAARIMPIEAMRAE</sequence>
<dbReference type="InterPro" id="IPR003838">
    <property type="entry name" value="ABC3_permease_C"/>
</dbReference>
<comment type="caution">
    <text evidence="10">The sequence shown here is derived from an EMBL/GenBank/DDBJ whole genome shotgun (WGS) entry which is preliminary data.</text>
</comment>
<dbReference type="EMBL" id="PRDL01000001">
    <property type="protein sequence ID" value="MBE8715664.1"/>
    <property type="molecule type" value="Genomic_DNA"/>
</dbReference>
<evidence type="ECO:0000256" key="1">
    <source>
        <dbReference type="ARBA" id="ARBA00004651"/>
    </source>
</evidence>
<evidence type="ECO:0000313" key="11">
    <source>
        <dbReference type="Proteomes" id="UP000652567"/>
    </source>
</evidence>
<gene>
    <name evidence="10" type="ORF">C4F51_00495</name>
</gene>
<dbReference type="PANTHER" id="PTHR30572">
    <property type="entry name" value="MEMBRANE COMPONENT OF TRANSPORTER-RELATED"/>
    <property type="match status" value="1"/>
</dbReference>
<dbReference type="RefSeq" id="WP_193906177.1">
    <property type="nucleotide sequence ID" value="NZ_PRDL01000001.1"/>
</dbReference>
<keyword evidence="11" id="KW-1185">Reference proteome</keyword>
<name>A0A928YS58_9GAMM</name>
<feature type="transmembrane region" description="Helical" evidence="7">
    <location>
        <begin position="278"/>
        <end position="300"/>
    </location>
</feature>
<keyword evidence="2" id="KW-1003">Cell membrane</keyword>
<dbReference type="GO" id="GO:0022857">
    <property type="term" value="F:transmembrane transporter activity"/>
    <property type="evidence" value="ECO:0007669"/>
    <property type="project" value="TreeGrafter"/>
</dbReference>
<keyword evidence="4 7" id="KW-1133">Transmembrane helix</keyword>
<feature type="transmembrane region" description="Helical" evidence="7">
    <location>
        <begin position="374"/>
        <end position="394"/>
    </location>
</feature>
<keyword evidence="5 7" id="KW-0472">Membrane</keyword>
<evidence type="ECO:0000256" key="3">
    <source>
        <dbReference type="ARBA" id="ARBA00022692"/>
    </source>
</evidence>
<feature type="domain" description="ABC3 transporter permease C-terminal" evidence="8">
    <location>
        <begin position="282"/>
        <end position="402"/>
    </location>
</feature>
<dbReference type="InterPro" id="IPR050250">
    <property type="entry name" value="Macrolide_Exporter_MacB"/>
</dbReference>
<dbReference type="AlphaFoldDB" id="A0A928YS58"/>
<evidence type="ECO:0000313" key="10">
    <source>
        <dbReference type="EMBL" id="MBE8715664.1"/>
    </source>
</evidence>
<evidence type="ECO:0000256" key="2">
    <source>
        <dbReference type="ARBA" id="ARBA00022475"/>
    </source>
</evidence>
<dbReference type="InterPro" id="IPR025857">
    <property type="entry name" value="MacB_PCD"/>
</dbReference>
<protein>
    <submittedName>
        <fullName evidence="10">ABC transporter permease</fullName>
    </submittedName>
</protein>